<dbReference type="Pfam" id="PF00107">
    <property type="entry name" value="ADH_zinc_N"/>
    <property type="match status" value="1"/>
</dbReference>
<evidence type="ECO:0000313" key="3">
    <source>
        <dbReference type="EMBL" id="BAY18834.1"/>
    </source>
</evidence>
<dbReference type="FunFam" id="3.40.50.720:FF:000121">
    <property type="entry name" value="Prostaglandin reductase 2"/>
    <property type="match status" value="1"/>
</dbReference>
<name>A0A1Z4GMV9_9CYAN</name>
<dbReference type="InterPro" id="IPR011032">
    <property type="entry name" value="GroES-like_sf"/>
</dbReference>
<dbReference type="InterPro" id="IPR036291">
    <property type="entry name" value="NAD(P)-bd_dom_sf"/>
</dbReference>
<dbReference type="Pfam" id="PF16884">
    <property type="entry name" value="ADH_N_2"/>
    <property type="match status" value="1"/>
</dbReference>
<dbReference type="SUPFAM" id="SSF51735">
    <property type="entry name" value="NAD(P)-binding Rossmann-fold domains"/>
    <property type="match status" value="1"/>
</dbReference>
<protein>
    <submittedName>
        <fullName evidence="3">Alcohol dehydrogenase</fullName>
    </submittedName>
</protein>
<keyword evidence="4" id="KW-1185">Reference proteome</keyword>
<sequence>MSDLINKQILLKSRPVGEPKESDFTLAEAPISQPGEGEVLSRTIYLSLDPYMRGLISEGESYAANVELNSVVVGGTVSQVIQSNHPQFQAGDFVLSRNGWQTYAVAKGATLQKLDPSQAPLSYSLGVLGMPGLTAYTALLDIGQPKPGETVVVSAASGAVGAVAGQIAKIKGCRVIGIVGSDDKRDYIVKELGFDVGINRKTEELNAALKAAAPDGIDVYFDNTAGVILETVLQQINLGARIPLVGLISEYNATSAPPGPNLRPLLIKRALIKGFLVSDYQHRANEFVSDVAGWLKSGQLKYQEDVVVGLENAPRAFIGLLRGENFGKLVVKVSEDPTAV</sequence>
<evidence type="ECO:0000313" key="4">
    <source>
        <dbReference type="Proteomes" id="UP000218287"/>
    </source>
</evidence>
<dbReference type="Gene3D" id="3.90.180.10">
    <property type="entry name" value="Medium-chain alcohol dehydrogenases, catalytic domain"/>
    <property type="match status" value="1"/>
</dbReference>
<accession>A0A1Z4GMV9</accession>
<dbReference type="EMBL" id="AP018174">
    <property type="protein sequence ID" value="BAY18834.1"/>
    <property type="molecule type" value="Genomic_DNA"/>
</dbReference>
<dbReference type="GO" id="GO:0016628">
    <property type="term" value="F:oxidoreductase activity, acting on the CH-CH group of donors, NAD or NADP as acceptor"/>
    <property type="evidence" value="ECO:0007669"/>
    <property type="project" value="InterPro"/>
</dbReference>
<dbReference type="SMART" id="SM00829">
    <property type="entry name" value="PKS_ER"/>
    <property type="match status" value="1"/>
</dbReference>
<proteinExistence type="predicted"/>
<dbReference type="InterPro" id="IPR045010">
    <property type="entry name" value="MDR_fam"/>
</dbReference>
<dbReference type="Gene3D" id="3.40.50.720">
    <property type="entry name" value="NAD(P)-binding Rossmann-like Domain"/>
    <property type="match status" value="1"/>
</dbReference>
<gene>
    <name evidence="3" type="ORF">NIES21_46880</name>
</gene>
<evidence type="ECO:0000256" key="1">
    <source>
        <dbReference type="ARBA" id="ARBA00023002"/>
    </source>
</evidence>
<dbReference type="AlphaFoldDB" id="A0A1Z4GMV9"/>
<organism evidence="3 4">
    <name type="scientific">Anabaenopsis circularis NIES-21</name>
    <dbReference type="NCBI Taxonomy" id="1085406"/>
    <lineage>
        <taxon>Bacteria</taxon>
        <taxon>Bacillati</taxon>
        <taxon>Cyanobacteriota</taxon>
        <taxon>Cyanophyceae</taxon>
        <taxon>Nostocales</taxon>
        <taxon>Nodulariaceae</taxon>
        <taxon>Anabaenopsis</taxon>
    </lineage>
</organism>
<dbReference type="CDD" id="cd05288">
    <property type="entry name" value="PGDH"/>
    <property type="match status" value="1"/>
</dbReference>
<dbReference type="PANTHER" id="PTHR43205:SF7">
    <property type="entry name" value="PROSTAGLANDIN REDUCTASE 1"/>
    <property type="match status" value="1"/>
</dbReference>
<dbReference type="InterPro" id="IPR041694">
    <property type="entry name" value="ADH_N_2"/>
</dbReference>
<dbReference type="InterPro" id="IPR020843">
    <property type="entry name" value="ER"/>
</dbReference>
<dbReference type="Proteomes" id="UP000218287">
    <property type="component" value="Chromosome"/>
</dbReference>
<reference evidence="3 4" key="1">
    <citation type="submission" date="2017-06" db="EMBL/GenBank/DDBJ databases">
        <title>Genome sequencing of cyanobaciteial culture collection at National Institute for Environmental Studies (NIES).</title>
        <authorList>
            <person name="Hirose Y."/>
            <person name="Shimura Y."/>
            <person name="Fujisawa T."/>
            <person name="Nakamura Y."/>
            <person name="Kawachi M."/>
        </authorList>
    </citation>
    <scope>NUCLEOTIDE SEQUENCE [LARGE SCALE GENOMIC DNA]</scope>
    <source>
        <strain evidence="3 4">NIES-21</strain>
    </source>
</reference>
<dbReference type="InterPro" id="IPR013149">
    <property type="entry name" value="ADH-like_C"/>
</dbReference>
<dbReference type="PANTHER" id="PTHR43205">
    <property type="entry name" value="PROSTAGLANDIN REDUCTASE"/>
    <property type="match status" value="1"/>
</dbReference>
<dbReference type="OrthoDB" id="9805663at2"/>
<dbReference type="SUPFAM" id="SSF50129">
    <property type="entry name" value="GroES-like"/>
    <property type="match status" value="2"/>
</dbReference>
<evidence type="ECO:0000259" key="2">
    <source>
        <dbReference type="SMART" id="SM00829"/>
    </source>
</evidence>
<keyword evidence="1" id="KW-0560">Oxidoreductase</keyword>
<feature type="domain" description="Enoyl reductase (ER)" evidence="2">
    <location>
        <begin position="17"/>
        <end position="331"/>
    </location>
</feature>